<reference evidence="1" key="1">
    <citation type="submission" date="2022-12" db="EMBL/GenBank/DDBJ databases">
        <authorList>
            <person name="Petersen C."/>
        </authorList>
    </citation>
    <scope>NUCLEOTIDE SEQUENCE</scope>
    <source>
        <strain evidence="1">IBT 29677</strain>
    </source>
</reference>
<dbReference type="AlphaFoldDB" id="A0A9X0B4L7"/>
<protein>
    <submittedName>
        <fullName evidence="1">Uncharacterized protein</fullName>
    </submittedName>
</protein>
<accession>A0A9X0B4L7</accession>
<reference evidence="1" key="2">
    <citation type="journal article" date="2023" name="IMA Fungus">
        <title>Comparative genomic study of the Penicillium genus elucidates a diverse pangenome and 15 lateral gene transfer events.</title>
        <authorList>
            <person name="Petersen C."/>
            <person name="Sorensen T."/>
            <person name="Nielsen M.R."/>
            <person name="Sondergaard T.E."/>
            <person name="Sorensen J.L."/>
            <person name="Fitzpatrick D.A."/>
            <person name="Frisvad J.C."/>
            <person name="Nielsen K.L."/>
        </authorList>
    </citation>
    <scope>NUCLEOTIDE SEQUENCE</scope>
    <source>
        <strain evidence="1">IBT 29677</strain>
    </source>
</reference>
<dbReference type="Proteomes" id="UP001147747">
    <property type="component" value="Unassembled WGS sequence"/>
</dbReference>
<dbReference type="EMBL" id="JAPZBU010000009">
    <property type="protein sequence ID" value="KAJ5387905.1"/>
    <property type="molecule type" value="Genomic_DNA"/>
</dbReference>
<proteinExistence type="predicted"/>
<evidence type="ECO:0000313" key="2">
    <source>
        <dbReference type="Proteomes" id="UP001147747"/>
    </source>
</evidence>
<comment type="caution">
    <text evidence="1">The sequence shown here is derived from an EMBL/GenBank/DDBJ whole genome shotgun (WGS) entry which is preliminary data.</text>
</comment>
<keyword evidence="2" id="KW-1185">Reference proteome</keyword>
<gene>
    <name evidence="1" type="ORF">N7509_010446</name>
</gene>
<evidence type="ECO:0000313" key="1">
    <source>
        <dbReference type="EMBL" id="KAJ5387905.1"/>
    </source>
</evidence>
<dbReference type="GeneID" id="81374063"/>
<sequence length="113" mass="12675">MRWWDGIAQLINQVVSARGGKRPVMSVHLLPLPFGKPSARTVKRGERKKWLDANPDEQSDEGVDRTIQTLLPTVDTILVYSAELKLLLVPSDVAGKDAQTATAFLVKKYWFDI</sequence>
<name>A0A9X0B4L7_9EURO</name>
<dbReference type="RefSeq" id="XP_056485703.1">
    <property type="nucleotide sequence ID" value="XM_056635083.1"/>
</dbReference>
<organism evidence="1 2">
    <name type="scientific">Penicillium cosmopolitanum</name>
    <dbReference type="NCBI Taxonomy" id="1131564"/>
    <lineage>
        <taxon>Eukaryota</taxon>
        <taxon>Fungi</taxon>
        <taxon>Dikarya</taxon>
        <taxon>Ascomycota</taxon>
        <taxon>Pezizomycotina</taxon>
        <taxon>Eurotiomycetes</taxon>
        <taxon>Eurotiomycetidae</taxon>
        <taxon>Eurotiales</taxon>
        <taxon>Aspergillaceae</taxon>
        <taxon>Penicillium</taxon>
    </lineage>
</organism>